<protein>
    <submittedName>
        <fullName evidence="2">Uncharacterized protein</fullName>
    </submittedName>
</protein>
<dbReference type="AlphaFoldDB" id="A0A7R9G5L0"/>
<gene>
    <name evidence="2" type="ORF">TSIB3V08_LOCUS11886</name>
</gene>
<sequence>MKVKEGFGNQINLCRDRGLNPGRQHRSPNTLPLDRQDDQERDVDIAHLVLGRQSLVEQASEGRRGELVHVVHFVQVPDSKEQLTAALRQRPVHVTFLSQLRLESGGLRQRAVDGSTA</sequence>
<accession>A0A7R9G5L0</accession>
<proteinExistence type="predicted"/>
<evidence type="ECO:0000313" key="2">
    <source>
        <dbReference type="EMBL" id="CAD7267882.1"/>
    </source>
</evidence>
<name>A0A7R9G5L0_TIMSH</name>
<dbReference type="EMBL" id="OC010714">
    <property type="protein sequence ID" value="CAD7267882.1"/>
    <property type="molecule type" value="Genomic_DNA"/>
</dbReference>
<evidence type="ECO:0000256" key="1">
    <source>
        <dbReference type="SAM" id="MobiDB-lite"/>
    </source>
</evidence>
<reference evidence="2" key="1">
    <citation type="submission" date="2020-11" db="EMBL/GenBank/DDBJ databases">
        <authorList>
            <person name="Tran Van P."/>
        </authorList>
    </citation>
    <scope>NUCLEOTIDE SEQUENCE</scope>
</reference>
<organism evidence="2">
    <name type="scientific">Timema shepardi</name>
    <name type="common">Walking stick</name>
    <dbReference type="NCBI Taxonomy" id="629360"/>
    <lineage>
        <taxon>Eukaryota</taxon>
        <taxon>Metazoa</taxon>
        <taxon>Ecdysozoa</taxon>
        <taxon>Arthropoda</taxon>
        <taxon>Hexapoda</taxon>
        <taxon>Insecta</taxon>
        <taxon>Pterygota</taxon>
        <taxon>Neoptera</taxon>
        <taxon>Polyneoptera</taxon>
        <taxon>Phasmatodea</taxon>
        <taxon>Timematodea</taxon>
        <taxon>Timematoidea</taxon>
        <taxon>Timematidae</taxon>
        <taxon>Timema</taxon>
    </lineage>
</organism>
<feature type="region of interest" description="Disordered" evidence="1">
    <location>
        <begin position="1"/>
        <end position="39"/>
    </location>
</feature>